<dbReference type="RefSeq" id="WP_132302495.1">
    <property type="nucleotide sequence ID" value="NZ_CP170642.1"/>
</dbReference>
<dbReference type="EMBL" id="SMGJ01000006">
    <property type="protein sequence ID" value="TCK68215.1"/>
    <property type="molecule type" value="Genomic_DNA"/>
</dbReference>
<dbReference type="NCBIfam" id="TIGR00249">
    <property type="entry name" value="sixA"/>
    <property type="match status" value="1"/>
</dbReference>
<dbReference type="InterPro" id="IPR029033">
    <property type="entry name" value="His_PPase_superfam"/>
</dbReference>
<dbReference type="Proteomes" id="UP000295496">
    <property type="component" value="Unassembled WGS sequence"/>
</dbReference>
<sequence length="152" mass="17228">MKIFIMRHGEAEMFAKSDKDRTLTEFGEKSSASQGIWLKETAGYFNKVLVSPYIRAKQTFEYINNIFSEQLTERAETWDAITPYGKAEVVVDYLSTLFDEDIKQVLIVSHLPLVGEIVAELCGKNNVSFLPATIAEIDWDAEMGKLIQTKNP</sequence>
<comment type="caution">
    <text evidence="2">The sequence shown here is derived from an EMBL/GenBank/DDBJ whole genome shotgun (WGS) entry which is preliminary data.</text>
</comment>
<proteinExistence type="predicted"/>
<dbReference type="GO" id="GO:0005737">
    <property type="term" value="C:cytoplasm"/>
    <property type="evidence" value="ECO:0007669"/>
    <property type="project" value="InterPro"/>
</dbReference>
<dbReference type="InterPro" id="IPR004449">
    <property type="entry name" value="SixA"/>
</dbReference>
<dbReference type="PANTHER" id="PTHR20935">
    <property type="entry name" value="PHOSPHOGLYCERATE MUTASE-RELATED"/>
    <property type="match status" value="1"/>
</dbReference>
<gene>
    <name evidence="2" type="ORF">EV692_1917</name>
</gene>
<accession>A0A4R1KSY4</accession>
<dbReference type="Pfam" id="PF00300">
    <property type="entry name" value="His_Phos_1"/>
    <property type="match status" value="1"/>
</dbReference>
<keyword evidence="3" id="KW-1185">Reference proteome</keyword>
<dbReference type="Gene3D" id="3.40.50.1240">
    <property type="entry name" value="Phosphoglycerate mutase-like"/>
    <property type="match status" value="1"/>
</dbReference>
<organism evidence="2 3">
    <name type="scientific">Lonepinella koalarum</name>
    <dbReference type="NCBI Taxonomy" id="53417"/>
    <lineage>
        <taxon>Bacteria</taxon>
        <taxon>Pseudomonadati</taxon>
        <taxon>Pseudomonadota</taxon>
        <taxon>Gammaproteobacteria</taxon>
        <taxon>Pasteurellales</taxon>
        <taxon>Pasteurellaceae</taxon>
        <taxon>Lonepinella</taxon>
    </lineage>
</organism>
<dbReference type="GO" id="GO:0101006">
    <property type="term" value="F:protein histidine phosphatase activity"/>
    <property type="evidence" value="ECO:0007669"/>
    <property type="project" value="InterPro"/>
</dbReference>
<dbReference type="SUPFAM" id="SSF53254">
    <property type="entry name" value="Phosphoglycerate mutase-like"/>
    <property type="match status" value="1"/>
</dbReference>
<reference evidence="2 3" key="1">
    <citation type="submission" date="2019-03" db="EMBL/GenBank/DDBJ databases">
        <title>Genomic Encyclopedia of Type Strains, Phase IV (KMG-IV): sequencing the most valuable type-strain genomes for metagenomic binning, comparative biology and taxonomic classification.</title>
        <authorList>
            <person name="Goeker M."/>
        </authorList>
    </citation>
    <scope>NUCLEOTIDE SEQUENCE [LARGE SCALE GENOMIC DNA]</scope>
    <source>
        <strain evidence="2 3">DSM 10053</strain>
    </source>
</reference>
<dbReference type="AlphaFoldDB" id="A0A4R1KSY4"/>
<dbReference type="SMART" id="SM00855">
    <property type="entry name" value="PGAM"/>
    <property type="match status" value="1"/>
</dbReference>
<evidence type="ECO:0000313" key="2">
    <source>
        <dbReference type="EMBL" id="TCK68215.1"/>
    </source>
</evidence>
<dbReference type="PANTHER" id="PTHR20935:SF1">
    <property type="entry name" value="SLL1549 PROTEIN"/>
    <property type="match status" value="1"/>
</dbReference>
<name>A0A4R1KSY4_9PAST</name>
<dbReference type="OrthoDB" id="92610at2"/>
<dbReference type="CDD" id="cd07067">
    <property type="entry name" value="HP_PGM_like"/>
    <property type="match status" value="1"/>
</dbReference>
<dbReference type="InterPro" id="IPR013078">
    <property type="entry name" value="His_Pase_superF_clade-1"/>
</dbReference>
<evidence type="ECO:0000256" key="1">
    <source>
        <dbReference type="ARBA" id="ARBA00022801"/>
    </source>
</evidence>
<dbReference type="InterPro" id="IPR051021">
    <property type="entry name" value="Mito_Ser/Thr_phosphatase"/>
</dbReference>
<protein>
    <submittedName>
        <fullName evidence="2">Phosphohistidine phosphatase SixA</fullName>
    </submittedName>
</protein>
<keyword evidence="1" id="KW-0378">Hydrolase</keyword>
<evidence type="ECO:0000313" key="3">
    <source>
        <dbReference type="Proteomes" id="UP000295496"/>
    </source>
</evidence>